<dbReference type="PROSITE" id="PS50090">
    <property type="entry name" value="MYB_LIKE"/>
    <property type="match status" value="1"/>
</dbReference>
<feature type="compositionally biased region" description="Acidic residues" evidence="1">
    <location>
        <begin position="358"/>
        <end position="367"/>
    </location>
</feature>
<dbReference type="AlphaFoldDB" id="A0A0L0D664"/>
<feature type="domain" description="HTH myb-type" evidence="3">
    <location>
        <begin position="542"/>
        <end position="599"/>
    </location>
</feature>
<dbReference type="GO" id="GO:0042162">
    <property type="term" value="F:telomeric DNA binding"/>
    <property type="evidence" value="ECO:0007669"/>
    <property type="project" value="InterPro"/>
</dbReference>
<dbReference type="RefSeq" id="XP_013759355.1">
    <property type="nucleotide sequence ID" value="XM_013903901.1"/>
</dbReference>
<dbReference type="PANTHER" id="PTHR46833">
    <property type="entry name" value="TELOMERIC REPEAT-BINDING FACTOR 2 TERF2"/>
    <property type="match status" value="1"/>
</dbReference>
<dbReference type="GO" id="GO:0005634">
    <property type="term" value="C:nucleus"/>
    <property type="evidence" value="ECO:0007669"/>
    <property type="project" value="InterPro"/>
</dbReference>
<dbReference type="SUPFAM" id="SSF46689">
    <property type="entry name" value="Homeodomain-like"/>
    <property type="match status" value="1"/>
</dbReference>
<feature type="compositionally biased region" description="Basic residues" evidence="1">
    <location>
        <begin position="261"/>
        <end position="278"/>
    </location>
</feature>
<dbReference type="InterPro" id="IPR017930">
    <property type="entry name" value="Myb_dom"/>
</dbReference>
<feature type="region of interest" description="Disordered" evidence="1">
    <location>
        <begin position="322"/>
        <end position="389"/>
    </location>
</feature>
<dbReference type="PANTHER" id="PTHR46833:SF1">
    <property type="entry name" value="TELOMERIC REPEAT-BINDING FACTOR 2"/>
    <property type="match status" value="1"/>
</dbReference>
<feature type="compositionally biased region" description="Basic residues" evidence="1">
    <location>
        <begin position="241"/>
        <end position="252"/>
    </location>
</feature>
<keyword evidence="5" id="KW-1185">Reference proteome</keyword>
<feature type="compositionally biased region" description="Acidic residues" evidence="1">
    <location>
        <begin position="485"/>
        <end position="495"/>
    </location>
</feature>
<dbReference type="PROSITE" id="PS51294">
    <property type="entry name" value="HTH_MYB"/>
    <property type="match status" value="1"/>
</dbReference>
<dbReference type="Proteomes" id="UP000054408">
    <property type="component" value="Unassembled WGS sequence"/>
</dbReference>
<protein>
    <submittedName>
        <fullName evidence="4">Uncharacterized protein</fullName>
    </submittedName>
</protein>
<dbReference type="InterPro" id="IPR009057">
    <property type="entry name" value="Homeodomain-like_sf"/>
</dbReference>
<dbReference type="OMA" id="LDWIVEY"/>
<evidence type="ECO:0000259" key="2">
    <source>
        <dbReference type="PROSITE" id="PS50090"/>
    </source>
</evidence>
<feature type="compositionally biased region" description="Low complexity" evidence="1">
    <location>
        <begin position="339"/>
        <end position="357"/>
    </location>
</feature>
<dbReference type="EMBL" id="GL349448">
    <property type="protein sequence ID" value="KNC47877.1"/>
    <property type="molecule type" value="Genomic_DNA"/>
</dbReference>
<evidence type="ECO:0000313" key="5">
    <source>
        <dbReference type="Proteomes" id="UP000054408"/>
    </source>
</evidence>
<dbReference type="InterPro" id="IPR030657">
    <property type="entry name" value="TERF2"/>
</dbReference>
<dbReference type="OrthoDB" id="608866at2759"/>
<dbReference type="GO" id="GO:0031848">
    <property type="term" value="P:protection from non-homologous end joining at telomere"/>
    <property type="evidence" value="ECO:0007669"/>
    <property type="project" value="InterPro"/>
</dbReference>
<dbReference type="GO" id="GO:0000781">
    <property type="term" value="C:chromosome, telomeric region"/>
    <property type="evidence" value="ECO:0007669"/>
    <property type="project" value="InterPro"/>
</dbReference>
<feature type="compositionally biased region" description="Basic residues" evidence="1">
    <location>
        <begin position="454"/>
        <end position="468"/>
    </location>
</feature>
<feature type="domain" description="Myb-like" evidence="2">
    <location>
        <begin position="542"/>
        <end position="595"/>
    </location>
</feature>
<dbReference type="InterPro" id="IPR001005">
    <property type="entry name" value="SANT/Myb"/>
</dbReference>
<gene>
    <name evidence="4" type="ORF">AMSG_04107</name>
</gene>
<dbReference type="SMART" id="SM00717">
    <property type="entry name" value="SANT"/>
    <property type="match status" value="1"/>
</dbReference>
<feature type="region of interest" description="Disordered" evidence="1">
    <location>
        <begin position="214"/>
        <end position="296"/>
    </location>
</feature>
<proteinExistence type="predicted"/>
<dbReference type="Gene3D" id="1.10.10.60">
    <property type="entry name" value="Homeodomain-like"/>
    <property type="match status" value="1"/>
</dbReference>
<feature type="compositionally biased region" description="Basic and acidic residues" evidence="1">
    <location>
        <begin position="228"/>
        <end position="240"/>
    </location>
</feature>
<dbReference type="Pfam" id="PF00249">
    <property type="entry name" value="Myb_DNA-binding"/>
    <property type="match status" value="1"/>
</dbReference>
<evidence type="ECO:0000313" key="4">
    <source>
        <dbReference type="EMBL" id="KNC47877.1"/>
    </source>
</evidence>
<reference evidence="4 5" key="1">
    <citation type="submission" date="2010-05" db="EMBL/GenBank/DDBJ databases">
        <title>The Genome Sequence of Thecamonas trahens ATCC 50062.</title>
        <authorList>
            <consortium name="The Broad Institute Genome Sequencing Platform"/>
            <person name="Russ C."/>
            <person name="Cuomo C."/>
            <person name="Shea T."/>
            <person name="Young S.K."/>
            <person name="Zeng Q."/>
            <person name="Koehrsen M."/>
            <person name="Haas B."/>
            <person name="Borodovsky M."/>
            <person name="Guigo R."/>
            <person name="Alvarado L."/>
            <person name="Berlin A."/>
            <person name="Bochicchio J."/>
            <person name="Borenstein D."/>
            <person name="Chapman S."/>
            <person name="Chen Z."/>
            <person name="Freedman E."/>
            <person name="Gellesch M."/>
            <person name="Goldberg J."/>
            <person name="Griggs A."/>
            <person name="Gujja S."/>
            <person name="Heilman E."/>
            <person name="Heiman D."/>
            <person name="Hepburn T."/>
            <person name="Howarth C."/>
            <person name="Jen D."/>
            <person name="Larson L."/>
            <person name="Mehta T."/>
            <person name="Park D."/>
            <person name="Pearson M."/>
            <person name="Roberts A."/>
            <person name="Saif S."/>
            <person name="Shenoy N."/>
            <person name="Sisk P."/>
            <person name="Stolte C."/>
            <person name="Sykes S."/>
            <person name="Thomson T."/>
            <person name="Walk T."/>
            <person name="White J."/>
            <person name="Yandava C."/>
            <person name="Burger G."/>
            <person name="Gray M.W."/>
            <person name="Holland P.W.H."/>
            <person name="King N."/>
            <person name="Lang F.B.F."/>
            <person name="Roger A.J."/>
            <person name="Ruiz-Trillo I."/>
            <person name="Lander E."/>
            <person name="Nusbaum C."/>
        </authorList>
    </citation>
    <scope>NUCLEOTIDE SEQUENCE [LARGE SCALE GENOMIC DNA]</scope>
    <source>
        <strain evidence="4 5">ATCC 50062</strain>
    </source>
</reference>
<organism evidence="4 5">
    <name type="scientific">Thecamonas trahens ATCC 50062</name>
    <dbReference type="NCBI Taxonomy" id="461836"/>
    <lineage>
        <taxon>Eukaryota</taxon>
        <taxon>Apusozoa</taxon>
        <taxon>Apusomonadida</taxon>
        <taxon>Apusomonadidae</taxon>
        <taxon>Thecamonas</taxon>
    </lineage>
</organism>
<evidence type="ECO:0000259" key="3">
    <source>
        <dbReference type="PROSITE" id="PS51294"/>
    </source>
</evidence>
<dbReference type="GeneID" id="25563670"/>
<evidence type="ECO:0000256" key="1">
    <source>
        <dbReference type="SAM" id="MobiDB-lite"/>
    </source>
</evidence>
<sequence>MGDEHEKNEMMTTDLVLDWIVEYAVAYGLDVLVQAVLPAGGEPELAARVTPKTRSMLQVHILDKMVRSGEWASALEMFDKVVPDDWDRSSESAYAAFHLELRLQAVLAPLRSPRWSPKKAKATLRQVLDEKVDDALRTQLYELMRLGSNAPEMIAFLDNEHPVEAVLNGLADFFMPMISDRTPRPFLERIAAEVVEGSVSLDDAAAMASAALGARTEAGSSSQAKTPKGKEEKGKVDKGKTAKGKAGKGKTPKGKEEKGKTAKGKTPKNKTSKGKTSKGKSGTTGKKAVASKVADDDLVISMAELEELAGGESELVKLIEAEERGLVLTPRRTVAAEMSSDSDSSSSWGARSSYESSSYDDDDDDEATQAPTRGLRSSAHKKTQAAISQLGKASAALLSKVDDPLDAILAKSSEASPAQATRKRRRSGAKATAVANMFSSSDSDSSSAVETPSRRKPRATASSKSKKPARSERAKSKGVVVAWTDSDDEVSDVDDGVSLPPAKSRKIEISSTPSRRPRRLSKSQAIAALTPPNKGRVSKASISARKRRRWTDDEIKWLIEGVAQFGHGNWAAILAAFPFTGRTNVNLKDKWRTLEKQRNL</sequence>
<dbReference type="CDD" id="cd11660">
    <property type="entry name" value="SANT_TRF"/>
    <property type="match status" value="1"/>
</dbReference>
<accession>A0A0L0D664</accession>
<feature type="region of interest" description="Disordered" evidence="1">
    <location>
        <begin position="411"/>
        <end position="524"/>
    </location>
</feature>
<name>A0A0L0D664_THETB</name>